<proteinExistence type="predicted"/>
<reference evidence="1" key="1">
    <citation type="submission" date="2015-04" db="EMBL/GenBank/DDBJ databases">
        <authorList>
            <consortium name="Pathogen Informatics"/>
        </authorList>
    </citation>
    <scope>NUCLEOTIDE SEQUENCE [LARGE SCALE GENOMIC DNA]</scope>
    <source>
        <strain evidence="1">8A</strain>
    </source>
</reference>
<evidence type="ECO:0000313" key="2">
    <source>
        <dbReference type="Proteomes" id="UP000220797"/>
    </source>
</evidence>
<dbReference type="GeneID" id="39733679"/>
<gene>
    <name evidence="1" type="ORF">PGAL8A_00514600</name>
</gene>
<dbReference type="OMA" id="RCRKYNK"/>
<name>A0A1J1GYM9_PLAGA</name>
<dbReference type="Proteomes" id="UP000220797">
    <property type="component" value="Unassembled WGS sequence"/>
</dbReference>
<comment type="caution">
    <text evidence="1">The sequence shown here is derived from an EMBL/GenBank/DDBJ whole genome shotgun (WGS) entry which is preliminary data.</text>
</comment>
<protein>
    <submittedName>
        <fullName evidence="1">Uncharacterized protein</fullName>
    </submittedName>
</protein>
<dbReference type="VEuPathDB" id="PlasmoDB:PGAL8A_00514600"/>
<keyword evidence="2" id="KW-1185">Reference proteome</keyword>
<sequence>MQEKYKKESHNKEVNEVKNNVFSNEINKSNSQIINENPYELCDQPTKYINNCKNIIKTSEKNILYTEKSNNSEKNNLSTYSEESVDILKFNEKDIYSSGNNNIIHSEKNGLSKKKDKILKKNNSSPCSFNEEINYIPNTEKKNGFNEKFKVTNKVNNNGMKITKNINEILYYKQNSNNITMKNEDIEKKLSFSELINDSKDREMKEIKNKYDINIKNENNRQNDENIKNNENMQNDVYTYTEEKKQSNALIKKNKNKKNSITIKKYENTHNTIVKNYSKIKNKENIKKDQIKEKTNSARNGHLYYYRLKKKKKKKNTDSSYEVYANNNLDIKNNYDIEKNKINIQKENTTQCFKSYKINNELNVLNSREKNSEIITSFKNFSKNAKKENIFNSDKIKNNKKKILHSNTTNSDDLKNKSSEEIMIQKIFINESDTNDKVQKKIHLIEQNMEKKEDKTSNNNIKIKGKIISEKKNEKEKENLDSEIELFSGNSSILSNDFTKLEEREKNVKNLTYKNENSIDESDSIIFNKHEKEDMENLNIIYDFPIESDTNEQKKELNKNVVHTNGKLKKKDSMKDKELKKSNSNYSKELMDIKIYDDSEIDEVKNNELESFWNNNEVSSILNEVKYDSHKYSDEANDETVIWNSENYNIVEISNKKFPSYKKKKKIRVKRCESDSTSYKRKNDIILEKKNSIDDIIIYGNMGKNDRDTCNPSLNNNENYVNKKNDEDINIASKLDVIKSKLALNNNIDIDSVNFECFDIYQINFEKLGLNVDNLDKEEKYILMLYISEKKLEFVWNEREAFKRAHSNIKNFQANQNKIKGIKNECTKSGLLNENNINDNFNNRKSDKNNNRLTDIQYFKINSINDKNGFENNKNNKFFKLLTENKNENEILKFSTSESSDLSIYKSTNEQKIFPISESNLYNKNISSEVQNNDNLPKYGFFFDFYHKLLKKYKILNNIDNFSNEKVLLEKFLRGCIYLFFQDEYIDNFLKYYEDIKKAENKEDIIFKKFLCVEYMYNSFQNIYHNKENEKNEEIILLSLNSSDIMREIMSKFILNDNLVSKLKQIQIINKILKDEVRTYAIKVANYDIYFDVEQHFIEEAEKVVVGKDIGFFNISLLDKNYKYNYYLYQEEAKLNEQNKNSIWSYFVDYFNDLFYWNSDKNENDFPIHEQGEKKNKDINLSKRFSRNFMKLNETKEENNNFSEHKTEKKNFLNNYEENKDTIKKEEERDISLNNNEENKDILINEIKDINPLKIKEEIKKKCLESKSEPTNLIENQKLLSNLNKNETILSNSTNIEDCLMESNISSVDNFVSENSNVIKLDTTNNNLDNKNTNHFNNEEVKYSDDNDNTIIKNYIDISKRNLSIKSNDDKKYPNNFDCKNENSLKDNQNITENKNMKHKNKLAHLVAFQYRGSLPKDEISDLNKMDKNLIGSYFSYNSNDNLIAVHIKNESIEQFLNAHFIIERCRKYNKEIKKSYVHILNSKTKQYLAVDLENKKIIFTNKYDDIFYIDEFDVKNRISTYFELQSISDMMKNILIEDIIQSVANIMLN</sequence>
<accession>A0A1J1GYM9</accession>
<dbReference type="RefSeq" id="XP_028530374.1">
    <property type="nucleotide sequence ID" value="XM_028673974.1"/>
</dbReference>
<dbReference type="OrthoDB" id="377725at2759"/>
<dbReference type="EMBL" id="CVMV01000110">
    <property type="protein sequence ID" value="CRG97573.1"/>
    <property type="molecule type" value="Genomic_DNA"/>
</dbReference>
<organism evidence="1 2">
    <name type="scientific">Plasmodium gallinaceum</name>
    <dbReference type="NCBI Taxonomy" id="5849"/>
    <lineage>
        <taxon>Eukaryota</taxon>
        <taxon>Sar</taxon>
        <taxon>Alveolata</taxon>
        <taxon>Apicomplexa</taxon>
        <taxon>Aconoidasida</taxon>
        <taxon>Haemosporida</taxon>
        <taxon>Plasmodiidae</taxon>
        <taxon>Plasmodium</taxon>
        <taxon>Plasmodium (Haemamoeba)</taxon>
    </lineage>
</organism>
<evidence type="ECO:0000313" key="1">
    <source>
        <dbReference type="EMBL" id="CRG97573.1"/>
    </source>
</evidence>